<keyword evidence="4" id="KW-1185">Reference proteome</keyword>
<feature type="compositionally biased region" description="Low complexity" evidence="1">
    <location>
        <begin position="130"/>
        <end position="142"/>
    </location>
</feature>
<keyword evidence="2" id="KW-0732">Signal</keyword>
<feature type="region of interest" description="Disordered" evidence="1">
    <location>
        <begin position="216"/>
        <end position="236"/>
    </location>
</feature>
<organism evidence="4">
    <name type="scientific">Drosophila persimilis</name>
    <name type="common">Fruit fly</name>
    <dbReference type="NCBI Taxonomy" id="7234"/>
    <lineage>
        <taxon>Eukaryota</taxon>
        <taxon>Metazoa</taxon>
        <taxon>Ecdysozoa</taxon>
        <taxon>Arthropoda</taxon>
        <taxon>Hexapoda</taxon>
        <taxon>Insecta</taxon>
        <taxon>Pterygota</taxon>
        <taxon>Neoptera</taxon>
        <taxon>Endopterygota</taxon>
        <taxon>Diptera</taxon>
        <taxon>Brachycera</taxon>
        <taxon>Muscomorpha</taxon>
        <taxon>Ephydroidea</taxon>
        <taxon>Drosophilidae</taxon>
        <taxon>Drosophila</taxon>
        <taxon>Sophophora</taxon>
    </lineage>
</organism>
<protein>
    <submittedName>
        <fullName evidence="3">GL21586</fullName>
    </submittedName>
</protein>
<feature type="signal peptide" evidence="2">
    <location>
        <begin position="1"/>
        <end position="18"/>
    </location>
</feature>
<evidence type="ECO:0000256" key="2">
    <source>
        <dbReference type="SAM" id="SignalP"/>
    </source>
</evidence>
<dbReference type="eggNOG" id="KOG1437">
    <property type="taxonomic scope" value="Eukaryota"/>
</dbReference>
<accession>B4GFQ1</accession>
<dbReference type="AlphaFoldDB" id="B4GFQ1"/>
<feature type="chain" id="PRO_5002806411" evidence="2">
    <location>
        <begin position="19"/>
        <end position="236"/>
    </location>
</feature>
<evidence type="ECO:0000313" key="3">
    <source>
        <dbReference type="EMBL" id="EDW34436.1"/>
    </source>
</evidence>
<dbReference type="STRING" id="7234.B4GFQ1"/>
<sequence>MLRQWACLLLLGSISIQAVPYYGDSGSGSESEFEESVGYASDSLSKSSFMPHLTHPLPLHRTMFAPIPLAPLEPLDLEPMHAQASQRVASVWARGPPGPMPLAPQRPQSHLLPLFSSGSSFDTEFVPLEQQQQPQGRQDVGPAPGPVPPTTGVEQKPFNVDAITTDVNAPNPAIFLQQSFPFFGNEFFNSFGGFGFGNAQEPWWKGPNVCTEKEEGETVATETEGDETVDTFGPGT</sequence>
<feature type="region of interest" description="Disordered" evidence="1">
    <location>
        <begin position="129"/>
        <end position="155"/>
    </location>
</feature>
<gene>
    <name evidence="3" type="primary">Dper\GL21586</name>
    <name evidence="3" type="ORF">Dper_GL21586</name>
</gene>
<reference evidence="3 4" key="1">
    <citation type="journal article" date="2007" name="Nature">
        <title>Evolution of genes and genomes on the Drosophila phylogeny.</title>
        <authorList>
            <consortium name="Drosophila 12 Genomes Consortium"/>
            <person name="Clark A.G."/>
            <person name="Eisen M.B."/>
            <person name="Smith D.R."/>
            <person name="Bergman C.M."/>
            <person name="Oliver B."/>
            <person name="Markow T.A."/>
            <person name="Kaufman T.C."/>
            <person name="Kellis M."/>
            <person name="Gelbart W."/>
            <person name="Iyer V.N."/>
            <person name="Pollard D.A."/>
            <person name="Sackton T.B."/>
            <person name="Larracuente A.M."/>
            <person name="Singh N.D."/>
            <person name="Abad J.P."/>
            <person name="Abt D.N."/>
            <person name="Adryan B."/>
            <person name="Aguade M."/>
            <person name="Akashi H."/>
            <person name="Anderson W.W."/>
            <person name="Aquadro C.F."/>
            <person name="Ardell D.H."/>
            <person name="Arguello R."/>
            <person name="Artieri C.G."/>
            <person name="Barbash D.A."/>
            <person name="Barker D."/>
            <person name="Barsanti P."/>
            <person name="Batterham P."/>
            <person name="Batzoglou S."/>
            <person name="Begun D."/>
            <person name="Bhutkar A."/>
            <person name="Blanco E."/>
            <person name="Bosak S.A."/>
            <person name="Bradley R.K."/>
            <person name="Brand A.D."/>
            <person name="Brent M.R."/>
            <person name="Brooks A.N."/>
            <person name="Brown R.H."/>
            <person name="Butlin R.K."/>
            <person name="Caggese C."/>
            <person name="Calvi B.R."/>
            <person name="Bernardo de Carvalho A."/>
            <person name="Caspi A."/>
            <person name="Castrezana S."/>
            <person name="Celniker S.E."/>
            <person name="Chang J.L."/>
            <person name="Chapple C."/>
            <person name="Chatterji S."/>
            <person name="Chinwalla A."/>
            <person name="Civetta A."/>
            <person name="Clifton S.W."/>
            <person name="Comeron J.M."/>
            <person name="Costello J.C."/>
            <person name="Coyne J.A."/>
            <person name="Daub J."/>
            <person name="David R.G."/>
            <person name="Delcher A.L."/>
            <person name="Delehaunty K."/>
            <person name="Do C.B."/>
            <person name="Ebling H."/>
            <person name="Edwards K."/>
            <person name="Eickbush T."/>
            <person name="Evans J.D."/>
            <person name="Filipski A."/>
            <person name="Findeiss S."/>
            <person name="Freyhult E."/>
            <person name="Fulton L."/>
            <person name="Fulton R."/>
            <person name="Garcia A.C."/>
            <person name="Gardiner A."/>
            <person name="Garfield D.A."/>
            <person name="Garvin B.E."/>
            <person name="Gibson G."/>
            <person name="Gilbert D."/>
            <person name="Gnerre S."/>
            <person name="Godfrey J."/>
            <person name="Good R."/>
            <person name="Gotea V."/>
            <person name="Gravely B."/>
            <person name="Greenberg A.J."/>
            <person name="Griffiths-Jones S."/>
            <person name="Gross S."/>
            <person name="Guigo R."/>
            <person name="Gustafson E.A."/>
            <person name="Haerty W."/>
            <person name="Hahn M.W."/>
            <person name="Halligan D.L."/>
            <person name="Halpern A.L."/>
            <person name="Halter G.M."/>
            <person name="Han M.V."/>
            <person name="Heger A."/>
            <person name="Hillier L."/>
            <person name="Hinrichs A.S."/>
            <person name="Holmes I."/>
            <person name="Hoskins R.A."/>
            <person name="Hubisz M.J."/>
            <person name="Hultmark D."/>
            <person name="Huntley M.A."/>
            <person name="Jaffe D.B."/>
            <person name="Jagadeeshan S."/>
            <person name="Jeck W.R."/>
            <person name="Johnson J."/>
            <person name="Jones C.D."/>
            <person name="Jordan W.C."/>
            <person name="Karpen G.H."/>
            <person name="Kataoka E."/>
            <person name="Keightley P.D."/>
            <person name="Kheradpour P."/>
            <person name="Kirkness E.F."/>
            <person name="Koerich L.B."/>
            <person name="Kristiansen K."/>
            <person name="Kudrna D."/>
            <person name="Kulathinal R.J."/>
            <person name="Kumar S."/>
            <person name="Kwok R."/>
            <person name="Lander E."/>
            <person name="Langley C.H."/>
            <person name="Lapoint R."/>
            <person name="Lazzaro B.P."/>
            <person name="Lee S.J."/>
            <person name="Levesque L."/>
            <person name="Li R."/>
            <person name="Lin C.F."/>
            <person name="Lin M.F."/>
            <person name="Lindblad-Toh K."/>
            <person name="Llopart A."/>
            <person name="Long M."/>
            <person name="Low L."/>
            <person name="Lozovsky E."/>
            <person name="Lu J."/>
            <person name="Luo M."/>
            <person name="Machado C.A."/>
            <person name="Makalowski W."/>
            <person name="Marzo M."/>
            <person name="Matsuda M."/>
            <person name="Matzkin L."/>
            <person name="McAllister B."/>
            <person name="McBride C.S."/>
            <person name="McKernan B."/>
            <person name="McKernan K."/>
            <person name="Mendez-Lago M."/>
            <person name="Minx P."/>
            <person name="Mollenhauer M.U."/>
            <person name="Montooth K."/>
            <person name="Mount S.M."/>
            <person name="Mu X."/>
            <person name="Myers E."/>
            <person name="Negre B."/>
            <person name="Newfeld S."/>
            <person name="Nielsen R."/>
            <person name="Noor M.A."/>
            <person name="O'Grady P."/>
            <person name="Pachter L."/>
            <person name="Papaceit M."/>
            <person name="Parisi M.J."/>
            <person name="Parisi M."/>
            <person name="Parts L."/>
            <person name="Pedersen J.S."/>
            <person name="Pesole G."/>
            <person name="Phillippy A.M."/>
            <person name="Ponting C.P."/>
            <person name="Pop M."/>
            <person name="Porcelli D."/>
            <person name="Powell J.R."/>
            <person name="Prohaska S."/>
            <person name="Pruitt K."/>
            <person name="Puig M."/>
            <person name="Quesneville H."/>
            <person name="Ram K.R."/>
            <person name="Rand D."/>
            <person name="Rasmussen M.D."/>
            <person name="Reed L.K."/>
            <person name="Reenan R."/>
            <person name="Reily A."/>
            <person name="Remington K.A."/>
            <person name="Rieger T.T."/>
            <person name="Ritchie M.G."/>
            <person name="Robin C."/>
            <person name="Rogers Y.H."/>
            <person name="Rohde C."/>
            <person name="Rozas J."/>
            <person name="Rubenfield M.J."/>
            <person name="Ruiz A."/>
            <person name="Russo S."/>
            <person name="Salzberg S.L."/>
            <person name="Sanchez-Gracia A."/>
            <person name="Saranga D.J."/>
            <person name="Sato H."/>
            <person name="Schaeffer S.W."/>
            <person name="Schatz M.C."/>
            <person name="Schlenke T."/>
            <person name="Schwartz R."/>
            <person name="Segarra C."/>
            <person name="Singh R.S."/>
            <person name="Sirot L."/>
            <person name="Sirota M."/>
            <person name="Sisneros N.B."/>
            <person name="Smith C.D."/>
            <person name="Smith T.F."/>
            <person name="Spieth J."/>
            <person name="Stage D.E."/>
            <person name="Stark A."/>
            <person name="Stephan W."/>
            <person name="Strausberg R.L."/>
            <person name="Strempel S."/>
            <person name="Sturgill D."/>
            <person name="Sutton G."/>
            <person name="Sutton G.G."/>
            <person name="Tao W."/>
            <person name="Teichmann S."/>
            <person name="Tobari Y.N."/>
            <person name="Tomimura Y."/>
            <person name="Tsolas J.M."/>
            <person name="Valente V.L."/>
            <person name="Venter E."/>
            <person name="Venter J.C."/>
            <person name="Vicario S."/>
            <person name="Vieira F.G."/>
            <person name="Vilella A.J."/>
            <person name="Villasante A."/>
            <person name="Walenz B."/>
            <person name="Wang J."/>
            <person name="Wasserman M."/>
            <person name="Watts T."/>
            <person name="Wilson D."/>
            <person name="Wilson R.K."/>
            <person name="Wing R.A."/>
            <person name="Wolfner M.F."/>
            <person name="Wong A."/>
            <person name="Wong G.K."/>
            <person name="Wu C.I."/>
            <person name="Wu G."/>
            <person name="Yamamoto D."/>
            <person name="Yang H.P."/>
            <person name="Yang S.P."/>
            <person name="Yorke J.A."/>
            <person name="Yoshida K."/>
            <person name="Zdobnov E."/>
            <person name="Zhang P."/>
            <person name="Zhang Y."/>
            <person name="Zimin A.V."/>
            <person name="Baldwin J."/>
            <person name="Abdouelleil A."/>
            <person name="Abdulkadir J."/>
            <person name="Abebe A."/>
            <person name="Abera B."/>
            <person name="Abreu J."/>
            <person name="Acer S.C."/>
            <person name="Aftuck L."/>
            <person name="Alexander A."/>
            <person name="An P."/>
            <person name="Anderson E."/>
            <person name="Anderson S."/>
            <person name="Arachi H."/>
            <person name="Azer M."/>
            <person name="Bachantsang P."/>
            <person name="Barry A."/>
            <person name="Bayul T."/>
            <person name="Berlin A."/>
            <person name="Bessette D."/>
            <person name="Bloom T."/>
            <person name="Blye J."/>
            <person name="Boguslavskiy L."/>
            <person name="Bonnet C."/>
            <person name="Boukhgalter B."/>
            <person name="Bourzgui I."/>
            <person name="Brown A."/>
            <person name="Cahill P."/>
            <person name="Channer S."/>
            <person name="Cheshatsang Y."/>
            <person name="Chuda L."/>
            <person name="Citroen M."/>
            <person name="Collymore A."/>
            <person name="Cooke P."/>
            <person name="Costello M."/>
            <person name="D'Aco K."/>
            <person name="Daza R."/>
            <person name="De Haan G."/>
            <person name="DeGray S."/>
            <person name="DeMaso C."/>
            <person name="Dhargay N."/>
            <person name="Dooley K."/>
            <person name="Dooley E."/>
            <person name="Doricent M."/>
            <person name="Dorje P."/>
            <person name="Dorjee K."/>
            <person name="Dupes A."/>
            <person name="Elong R."/>
            <person name="Falk J."/>
            <person name="Farina A."/>
            <person name="Faro S."/>
            <person name="Ferguson D."/>
            <person name="Fisher S."/>
            <person name="Foley C.D."/>
            <person name="Franke A."/>
            <person name="Friedrich D."/>
            <person name="Gadbois L."/>
            <person name="Gearin G."/>
            <person name="Gearin C.R."/>
            <person name="Giannoukos G."/>
            <person name="Goode T."/>
            <person name="Graham J."/>
            <person name="Grandbois E."/>
            <person name="Grewal S."/>
            <person name="Gyaltsen K."/>
            <person name="Hafez N."/>
            <person name="Hagos B."/>
            <person name="Hall J."/>
            <person name="Henson C."/>
            <person name="Hollinger A."/>
            <person name="Honan T."/>
            <person name="Huard M.D."/>
            <person name="Hughes L."/>
            <person name="Hurhula B."/>
            <person name="Husby M.E."/>
            <person name="Kamat A."/>
            <person name="Kanga B."/>
            <person name="Kashin S."/>
            <person name="Khazanovich D."/>
            <person name="Kisner P."/>
            <person name="Lance K."/>
            <person name="Lara M."/>
            <person name="Lee W."/>
            <person name="Lennon N."/>
            <person name="Letendre F."/>
            <person name="LeVine R."/>
            <person name="Lipovsky A."/>
            <person name="Liu X."/>
            <person name="Liu J."/>
            <person name="Liu S."/>
            <person name="Lokyitsang T."/>
            <person name="Lokyitsang Y."/>
            <person name="Lubonja R."/>
            <person name="Lui A."/>
            <person name="MacDonald P."/>
            <person name="Magnisalis V."/>
            <person name="Maru K."/>
            <person name="Matthews C."/>
            <person name="McCusker W."/>
            <person name="McDonough S."/>
            <person name="Mehta T."/>
            <person name="Meldrim J."/>
            <person name="Meneus L."/>
            <person name="Mihai O."/>
            <person name="Mihalev A."/>
            <person name="Mihova T."/>
            <person name="Mittelman R."/>
            <person name="Mlenga V."/>
            <person name="Montmayeur A."/>
            <person name="Mulrain L."/>
            <person name="Navidi A."/>
            <person name="Naylor J."/>
            <person name="Negash T."/>
            <person name="Nguyen T."/>
            <person name="Nguyen N."/>
            <person name="Nicol R."/>
            <person name="Norbu C."/>
            <person name="Norbu N."/>
            <person name="Novod N."/>
            <person name="O'Neill B."/>
            <person name="Osman S."/>
            <person name="Markiewicz E."/>
            <person name="Oyono O.L."/>
            <person name="Patti C."/>
            <person name="Phunkhang P."/>
            <person name="Pierre F."/>
            <person name="Priest M."/>
            <person name="Raghuraman S."/>
            <person name="Rege F."/>
            <person name="Reyes R."/>
            <person name="Rise C."/>
            <person name="Rogov P."/>
            <person name="Ross K."/>
            <person name="Ryan E."/>
            <person name="Settipalli S."/>
            <person name="Shea T."/>
            <person name="Sherpa N."/>
            <person name="Shi L."/>
            <person name="Shih D."/>
            <person name="Sparrow T."/>
            <person name="Spaulding J."/>
            <person name="Stalker J."/>
            <person name="Stange-Thomann N."/>
            <person name="Stavropoulos S."/>
            <person name="Stone C."/>
            <person name="Strader C."/>
            <person name="Tesfaye S."/>
            <person name="Thomson T."/>
            <person name="Thoulutsang Y."/>
            <person name="Thoulutsang D."/>
            <person name="Topham K."/>
            <person name="Topping I."/>
            <person name="Tsamla T."/>
            <person name="Vassiliev H."/>
            <person name="Vo A."/>
            <person name="Wangchuk T."/>
            <person name="Wangdi T."/>
            <person name="Weiand M."/>
            <person name="Wilkinson J."/>
            <person name="Wilson A."/>
            <person name="Yadav S."/>
            <person name="Young G."/>
            <person name="Yu Q."/>
            <person name="Zembek L."/>
            <person name="Zhong D."/>
            <person name="Zimmer A."/>
            <person name="Zwirko Z."/>
            <person name="Jaffe D.B."/>
            <person name="Alvarez P."/>
            <person name="Brockman W."/>
            <person name="Butler J."/>
            <person name="Chin C."/>
            <person name="Gnerre S."/>
            <person name="Grabherr M."/>
            <person name="Kleber M."/>
            <person name="Mauceli E."/>
            <person name="MacCallum I."/>
        </authorList>
    </citation>
    <scope>NUCLEOTIDE SEQUENCE [LARGE SCALE GENOMIC DNA]</scope>
    <source>
        <strain evidence="4">MSH-3 / Tucson 14011-0111.49</strain>
    </source>
</reference>
<name>B4GFQ1_DROPE</name>
<dbReference type="EMBL" id="CH479182">
    <property type="protein sequence ID" value="EDW34436.1"/>
    <property type="molecule type" value="Genomic_DNA"/>
</dbReference>
<dbReference type="OrthoDB" id="286301at2759"/>
<dbReference type="Proteomes" id="UP000008744">
    <property type="component" value="Unassembled WGS sequence"/>
</dbReference>
<dbReference type="HOGENOM" id="CLU_102689_0_0_1"/>
<evidence type="ECO:0000313" key="4">
    <source>
        <dbReference type="Proteomes" id="UP000008744"/>
    </source>
</evidence>
<evidence type="ECO:0000256" key="1">
    <source>
        <dbReference type="SAM" id="MobiDB-lite"/>
    </source>
</evidence>
<proteinExistence type="predicted"/>